<feature type="region of interest" description="Disordered" evidence="1">
    <location>
        <begin position="160"/>
        <end position="190"/>
    </location>
</feature>
<feature type="compositionally biased region" description="Basic residues" evidence="1">
    <location>
        <begin position="176"/>
        <end position="190"/>
    </location>
</feature>
<protein>
    <submittedName>
        <fullName evidence="2">DUF2894 family protein</fullName>
    </submittedName>
</protein>
<organism evidence="2 3">
    <name type="scientific">Pseudorhodoferax soli</name>
    <dbReference type="NCBI Taxonomy" id="545864"/>
    <lineage>
        <taxon>Bacteria</taxon>
        <taxon>Pseudomonadati</taxon>
        <taxon>Pseudomonadota</taxon>
        <taxon>Betaproteobacteria</taxon>
        <taxon>Burkholderiales</taxon>
        <taxon>Comamonadaceae</taxon>
    </lineage>
</organism>
<sequence>MTEQPASAATDPLRAHFVAALARRAATRTGAERALLEARLAVLHAEARPAAPPPTPRPAGPGPLAGLVQALRPPATPKGPRAGQTAEPDMLQFFRSTWARLHAEQRLKHALADAPENPGPLNSEHLVHQALQLMRGCAPDYLRHFMAQVDALAWLEDAQAEAAAAGKPASKAGKPPARKTAKKTAPSKRT</sequence>
<gene>
    <name evidence="2" type="ORF">DES41_11223</name>
</gene>
<dbReference type="Pfam" id="PF11445">
    <property type="entry name" value="DUF2894"/>
    <property type="match status" value="1"/>
</dbReference>
<comment type="caution">
    <text evidence="2">The sequence shown here is derived from an EMBL/GenBank/DDBJ whole genome shotgun (WGS) entry which is preliminary data.</text>
</comment>
<reference evidence="2 3" key="1">
    <citation type="submission" date="2018-07" db="EMBL/GenBank/DDBJ databases">
        <title>Genomic Encyclopedia of Type Strains, Phase IV (KMG-IV): sequencing the most valuable type-strain genomes for metagenomic binning, comparative biology and taxonomic classification.</title>
        <authorList>
            <person name="Goeker M."/>
        </authorList>
    </citation>
    <scope>NUCLEOTIDE SEQUENCE [LARGE SCALE GENOMIC DNA]</scope>
    <source>
        <strain evidence="2 3">DSM 21634</strain>
    </source>
</reference>
<name>A0A368XC80_9BURK</name>
<evidence type="ECO:0000313" key="2">
    <source>
        <dbReference type="EMBL" id="RCW65572.1"/>
    </source>
</evidence>
<dbReference type="AlphaFoldDB" id="A0A368XC80"/>
<proteinExistence type="predicted"/>
<dbReference type="Proteomes" id="UP000252884">
    <property type="component" value="Unassembled WGS sequence"/>
</dbReference>
<keyword evidence="3" id="KW-1185">Reference proteome</keyword>
<evidence type="ECO:0000256" key="1">
    <source>
        <dbReference type="SAM" id="MobiDB-lite"/>
    </source>
</evidence>
<dbReference type="EMBL" id="QPJK01000012">
    <property type="protein sequence ID" value="RCW65572.1"/>
    <property type="molecule type" value="Genomic_DNA"/>
</dbReference>
<evidence type="ECO:0000313" key="3">
    <source>
        <dbReference type="Proteomes" id="UP000252884"/>
    </source>
</evidence>
<dbReference type="InterPro" id="IPR021549">
    <property type="entry name" value="DUF2894"/>
</dbReference>
<feature type="compositionally biased region" description="Low complexity" evidence="1">
    <location>
        <begin position="160"/>
        <end position="175"/>
    </location>
</feature>
<accession>A0A368XC80</accession>
<dbReference type="RefSeq" id="WP_170168352.1">
    <property type="nucleotide sequence ID" value="NZ_QPJK01000012.1"/>
</dbReference>